<keyword evidence="3" id="KW-1185">Reference proteome</keyword>
<dbReference type="AlphaFoldDB" id="U1HNR0"/>
<dbReference type="HOGENOM" id="CLU_1496192_0_0_1"/>
<organism evidence="2 3">
    <name type="scientific">Endocarpon pusillum (strain Z07020 / HMAS-L-300199)</name>
    <name type="common">Lichen-forming fungus</name>
    <dbReference type="NCBI Taxonomy" id="1263415"/>
    <lineage>
        <taxon>Eukaryota</taxon>
        <taxon>Fungi</taxon>
        <taxon>Dikarya</taxon>
        <taxon>Ascomycota</taxon>
        <taxon>Pezizomycotina</taxon>
        <taxon>Eurotiomycetes</taxon>
        <taxon>Chaetothyriomycetidae</taxon>
        <taxon>Verrucariales</taxon>
        <taxon>Verrucariaceae</taxon>
        <taxon>Endocarpon</taxon>
    </lineage>
</organism>
<feature type="region of interest" description="Disordered" evidence="1">
    <location>
        <begin position="111"/>
        <end position="180"/>
    </location>
</feature>
<feature type="compositionally biased region" description="Polar residues" evidence="1">
    <location>
        <begin position="57"/>
        <end position="75"/>
    </location>
</feature>
<evidence type="ECO:0000256" key="1">
    <source>
        <dbReference type="SAM" id="MobiDB-lite"/>
    </source>
</evidence>
<dbReference type="Proteomes" id="UP000019373">
    <property type="component" value="Unassembled WGS sequence"/>
</dbReference>
<accession>U1HNR0</accession>
<feature type="region of interest" description="Disordered" evidence="1">
    <location>
        <begin position="1"/>
        <end position="28"/>
    </location>
</feature>
<evidence type="ECO:0000313" key="2">
    <source>
        <dbReference type="EMBL" id="ERF72015.1"/>
    </source>
</evidence>
<gene>
    <name evidence="2" type="ORF">EPUS_08409</name>
</gene>
<reference evidence="3" key="1">
    <citation type="journal article" date="2014" name="BMC Genomics">
        <title>Genome characteristics reveal the impact of lichenization on lichen-forming fungus Endocarpon pusillum Hedwig (Verrucariales, Ascomycota).</title>
        <authorList>
            <person name="Wang Y.-Y."/>
            <person name="Liu B."/>
            <person name="Zhang X.-Y."/>
            <person name="Zhou Q.-M."/>
            <person name="Zhang T."/>
            <person name="Li H."/>
            <person name="Yu Y.-F."/>
            <person name="Zhang X.-L."/>
            <person name="Hao X.-Y."/>
            <person name="Wang M."/>
            <person name="Wang L."/>
            <person name="Wei J.-C."/>
        </authorList>
    </citation>
    <scope>NUCLEOTIDE SEQUENCE [LARGE SCALE GENOMIC DNA]</scope>
    <source>
        <strain evidence="3">Z07020 / HMAS-L-300199</strain>
    </source>
</reference>
<dbReference type="RefSeq" id="XP_007802326.1">
    <property type="nucleotide sequence ID" value="XM_007804135.1"/>
</dbReference>
<dbReference type="GeneID" id="19243258"/>
<feature type="compositionally biased region" description="Polar residues" evidence="1">
    <location>
        <begin position="1"/>
        <end position="13"/>
    </location>
</feature>
<protein>
    <submittedName>
        <fullName evidence="2">Uncharacterized protein</fullName>
    </submittedName>
</protein>
<dbReference type="EMBL" id="KE721125">
    <property type="protein sequence ID" value="ERF72015.1"/>
    <property type="molecule type" value="Genomic_DNA"/>
</dbReference>
<evidence type="ECO:0000313" key="3">
    <source>
        <dbReference type="Proteomes" id="UP000019373"/>
    </source>
</evidence>
<name>U1HNR0_ENDPU</name>
<proteinExistence type="predicted"/>
<feature type="region of interest" description="Disordered" evidence="1">
    <location>
        <begin position="45"/>
        <end position="78"/>
    </location>
</feature>
<sequence length="180" mass="19692">MATHQRNASSTSEDVPHSRPVAIAGVPGDVVNRDRLSTIGMQNHNGLGTQMPHRSPTEQNQVPYGTTGSPHNMTNPHRIENRALDGIGAQFKGHQPLQDGQQLMDHITRDAGQHHGHSVSLPRSTMSPGVVQDPRYSNSGPLTRFLLETSTQQPPFLVDRSNGQPSSRGGYWHPSYPSKK</sequence>
<dbReference type="OrthoDB" id="10309190at2759"/>